<reference evidence="6 7" key="1">
    <citation type="submission" date="2020-08" db="EMBL/GenBank/DDBJ databases">
        <authorList>
            <person name="Liu C."/>
            <person name="Sun Q."/>
        </authorList>
    </citation>
    <scope>NUCLEOTIDE SEQUENCE [LARGE SCALE GENOMIC DNA]</scope>
    <source>
        <strain evidence="6 7">NSJ-62</strain>
    </source>
</reference>
<dbReference type="AlphaFoldDB" id="A0A7G9B4M9"/>
<dbReference type="EMBL" id="CP060490">
    <property type="protein sequence ID" value="QNL44510.1"/>
    <property type="molecule type" value="Genomic_DNA"/>
</dbReference>
<keyword evidence="7" id="KW-1185">Reference proteome</keyword>
<dbReference type="Proteomes" id="UP000515960">
    <property type="component" value="Chromosome"/>
</dbReference>
<sequence>MFLERMTTAQAEAALKRDPIAVLPLGSTEQHGPQCALGTDFLVPRNLAERVEAMEGMENVVVLPTIPFGVCDYHMSFSGTINIGYEGLYMLLSKVTKAMMQHGVRRFAVINGHGGNTPAIDQAALEVYRAGGILASIDWWSVVGQIDQRFANGGHGDILETSAMMAVDERCVDLSLCRDMNPGQPTEEISAKYIQAIHFRGGTIRLARDTRELAPSGWFGPGDPRGSTRAHGEAMLEVCAEYIRDFLVEFRKLL</sequence>
<proteinExistence type="inferred from homology"/>
<evidence type="ECO:0000256" key="3">
    <source>
        <dbReference type="ARBA" id="ARBA00022801"/>
    </source>
</evidence>
<dbReference type="PANTHER" id="PTHR35005:SF1">
    <property type="entry name" value="2-AMINO-5-FORMYLAMINO-6-RIBOSYLAMINOPYRIMIDIN-4(3H)-ONE 5'-MONOPHOSPHATE DEFORMYLASE"/>
    <property type="match status" value="1"/>
</dbReference>
<evidence type="ECO:0000256" key="5">
    <source>
        <dbReference type="ARBA" id="ARBA00024029"/>
    </source>
</evidence>
<dbReference type="PANTHER" id="PTHR35005">
    <property type="entry name" value="3-DEHYDRO-SCYLLO-INOSOSE HYDROLASE"/>
    <property type="match status" value="1"/>
</dbReference>
<dbReference type="InterPro" id="IPR024087">
    <property type="entry name" value="Creatininase-like_sf"/>
</dbReference>
<evidence type="ECO:0000313" key="6">
    <source>
        <dbReference type="EMBL" id="QNL44510.1"/>
    </source>
</evidence>
<keyword evidence="2" id="KW-0479">Metal-binding</keyword>
<accession>A0A7G9B4M9</accession>
<dbReference type="GO" id="GO:0046872">
    <property type="term" value="F:metal ion binding"/>
    <property type="evidence" value="ECO:0007669"/>
    <property type="project" value="UniProtKB-KW"/>
</dbReference>
<dbReference type="GO" id="GO:0016811">
    <property type="term" value="F:hydrolase activity, acting on carbon-nitrogen (but not peptide) bonds, in linear amides"/>
    <property type="evidence" value="ECO:0007669"/>
    <property type="project" value="TreeGrafter"/>
</dbReference>
<dbReference type="KEGG" id="ohi:H8790_00160"/>
<protein>
    <submittedName>
        <fullName evidence="6">Creatininase family protein</fullName>
    </submittedName>
</protein>
<keyword evidence="3" id="KW-0378">Hydrolase</keyword>
<evidence type="ECO:0000313" key="7">
    <source>
        <dbReference type="Proteomes" id="UP000515960"/>
    </source>
</evidence>
<name>A0A7G9B4M9_9FIRM</name>
<gene>
    <name evidence="6" type="ORF">H8790_00160</name>
</gene>
<organism evidence="6 7">
    <name type="scientific">Oscillibacter hominis</name>
    <dbReference type="NCBI Taxonomy" id="2763056"/>
    <lineage>
        <taxon>Bacteria</taxon>
        <taxon>Bacillati</taxon>
        <taxon>Bacillota</taxon>
        <taxon>Clostridia</taxon>
        <taxon>Eubacteriales</taxon>
        <taxon>Oscillospiraceae</taxon>
        <taxon>Oscillibacter</taxon>
    </lineage>
</organism>
<dbReference type="Pfam" id="PF02633">
    <property type="entry name" value="Creatininase"/>
    <property type="match status" value="1"/>
</dbReference>
<dbReference type="SUPFAM" id="SSF102215">
    <property type="entry name" value="Creatininase"/>
    <property type="match status" value="1"/>
</dbReference>
<dbReference type="RefSeq" id="WP_187333111.1">
    <property type="nucleotide sequence ID" value="NZ_CP060490.1"/>
</dbReference>
<keyword evidence="4" id="KW-0862">Zinc</keyword>
<evidence type="ECO:0000256" key="2">
    <source>
        <dbReference type="ARBA" id="ARBA00022723"/>
    </source>
</evidence>
<evidence type="ECO:0000256" key="1">
    <source>
        <dbReference type="ARBA" id="ARBA00001947"/>
    </source>
</evidence>
<comment type="similarity">
    <text evidence="5">Belongs to the creatininase superfamily.</text>
</comment>
<dbReference type="GO" id="GO:0009231">
    <property type="term" value="P:riboflavin biosynthetic process"/>
    <property type="evidence" value="ECO:0007669"/>
    <property type="project" value="TreeGrafter"/>
</dbReference>
<dbReference type="Gene3D" id="3.40.50.10310">
    <property type="entry name" value="Creatininase"/>
    <property type="match status" value="1"/>
</dbReference>
<evidence type="ECO:0000256" key="4">
    <source>
        <dbReference type="ARBA" id="ARBA00022833"/>
    </source>
</evidence>
<dbReference type="InterPro" id="IPR003785">
    <property type="entry name" value="Creatininase/forma_Hydrolase"/>
</dbReference>
<comment type="cofactor">
    <cofactor evidence="1">
        <name>Zn(2+)</name>
        <dbReference type="ChEBI" id="CHEBI:29105"/>
    </cofactor>
</comment>